<accession>A0A2Z7AG21</accession>
<evidence type="ECO:0000256" key="1">
    <source>
        <dbReference type="ARBA" id="ARBA00022741"/>
    </source>
</evidence>
<dbReference type="AlphaFoldDB" id="A0A2Z7AG21"/>
<keyword evidence="2" id="KW-0067">ATP-binding</keyword>
<reference evidence="4 5" key="1">
    <citation type="journal article" date="2015" name="Proc. Natl. Acad. Sci. U.S.A.">
        <title>The resurrection genome of Boea hygrometrica: A blueprint for survival of dehydration.</title>
        <authorList>
            <person name="Xiao L."/>
            <person name="Yang G."/>
            <person name="Zhang L."/>
            <person name="Yang X."/>
            <person name="Zhao S."/>
            <person name="Ji Z."/>
            <person name="Zhou Q."/>
            <person name="Hu M."/>
            <person name="Wang Y."/>
            <person name="Chen M."/>
            <person name="Xu Y."/>
            <person name="Jin H."/>
            <person name="Xiao X."/>
            <person name="Hu G."/>
            <person name="Bao F."/>
            <person name="Hu Y."/>
            <person name="Wan P."/>
            <person name="Li L."/>
            <person name="Deng X."/>
            <person name="Kuang T."/>
            <person name="Xiang C."/>
            <person name="Zhu J.K."/>
            <person name="Oliver M.J."/>
            <person name="He Y."/>
        </authorList>
    </citation>
    <scope>NUCLEOTIDE SEQUENCE [LARGE SCALE GENOMIC DNA]</scope>
    <source>
        <strain evidence="5">cv. XS01</strain>
    </source>
</reference>
<dbReference type="GO" id="GO:0005524">
    <property type="term" value="F:ATP binding"/>
    <property type="evidence" value="ECO:0007669"/>
    <property type="project" value="UniProtKB-KW"/>
</dbReference>
<dbReference type="Pfam" id="PF00012">
    <property type="entry name" value="HSP70"/>
    <property type="match status" value="1"/>
</dbReference>
<evidence type="ECO:0000313" key="5">
    <source>
        <dbReference type="Proteomes" id="UP000250235"/>
    </source>
</evidence>
<dbReference type="GO" id="GO:0140662">
    <property type="term" value="F:ATP-dependent protein folding chaperone"/>
    <property type="evidence" value="ECO:0007669"/>
    <property type="project" value="InterPro"/>
</dbReference>
<proteinExistence type="predicted"/>
<keyword evidence="1" id="KW-0547">Nucleotide-binding</keyword>
<evidence type="ECO:0000313" key="4">
    <source>
        <dbReference type="EMBL" id="KZV18194.1"/>
    </source>
</evidence>
<gene>
    <name evidence="4" type="ORF">F511_20143</name>
</gene>
<organism evidence="4 5">
    <name type="scientific">Dorcoceras hygrometricum</name>
    <dbReference type="NCBI Taxonomy" id="472368"/>
    <lineage>
        <taxon>Eukaryota</taxon>
        <taxon>Viridiplantae</taxon>
        <taxon>Streptophyta</taxon>
        <taxon>Embryophyta</taxon>
        <taxon>Tracheophyta</taxon>
        <taxon>Spermatophyta</taxon>
        <taxon>Magnoliopsida</taxon>
        <taxon>eudicotyledons</taxon>
        <taxon>Gunneridae</taxon>
        <taxon>Pentapetalae</taxon>
        <taxon>asterids</taxon>
        <taxon>lamiids</taxon>
        <taxon>Lamiales</taxon>
        <taxon>Gesneriaceae</taxon>
        <taxon>Didymocarpoideae</taxon>
        <taxon>Trichosporeae</taxon>
        <taxon>Loxocarpinae</taxon>
        <taxon>Dorcoceras</taxon>
    </lineage>
</organism>
<dbReference type="InterPro" id="IPR013126">
    <property type="entry name" value="Hsp_70_fam"/>
</dbReference>
<dbReference type="PANTHER" id="PTHR19375">
    <property type="entry name" value="HEAT SHOCK PROTEIN 70KDA"/>
    <property type="match status" value="1"/>
</dbReference>
<evidence type="ECO:0000256" key="2">
    <source>
        <dbReference type="ARBA" id="ARBA00022840"/>
    </source>
</evidence>
<evidence type="ECO:0000256" key="3">
    <source>
        <dbReference type="SAM" id="MobiDB-lite"/>
    </source>
</evidence>
<dbReference type="SUPFAM" id="SSF100920">
    <property type="entry name" value="Heat shock protein 70kD (HSP70), peptide-binding domain"/>
    <property type="match status" value="1"/>
</dbReference>
<dbReference type="Gene3D" id="2.60.34.10">
    <property type="entry name" value="Substrate Binding Domain Of DNAk, Chain A, domain 1"/>
    <property type="match status" value="1"/>
</dbReference>
<feature type="region of interest" description="Disordered" evidence="3">
    <location>
        <begin position="166"/>
        <end position="194"/>
    </location>
</feature>
<keyword evidence="5" id="KW-1185">Reference proteome</keyword>
<name>A0A2Z7AG21_9LAMI</name>
<dbReference type="OrthoDB" id="3789372at2759"/>
<dbReference type="Proteomes" id="UP000250235">
    <property type="component" value="Unassembled WGS sequence"/>
</dbReference>
<dbReference type="EMBL" id="KV017496">
    <property type="protein sequence ID" value="KZV18194.1"/>
    <property type="molecule type" value="Genomic_DNA"/>
</dbReference>
<protein>
    <submittedName>
        <fullName evidence="4">Uncharacterized protein</fullName>
    </submittedName>
</protein>
<sequence>MPRLRIHDIALVGGSKKCYKISSMARSYARAFSSRRGCCFWCSHYIQGNAEVRNICYAKSRLCLGLARLRRQHECNKLILPRNSSISTKKNHIYITTYANQTNAIIKVLEGNNLLGKFEFTCIPPAPEGVGECAFASTSTQQEVQFAIEQANQWLESNQLDGDAKLKDKMKQVADPTIASMHSGGKGPRIDEVD</sequence>
<dbReference type="InterPro" id="IPR029047">
    <property type="entry name" value="HSP70_peptide-bd_sf"/>
</dbReference>